<dbReference type="EMBL" id="OU963868">
    <property type="protein sequence ID" value="CAH0392657.1"/>
    <property type="molecule type" value="Genomic_DNA"/>
</dbReference>
<dbReference type="GO" id="GO:0016020">
    <property type="term" value="C:membrane"/>
    <property type="evidence" value="ECO:0007669"/>
    <property type="project" value="TreeGrafter"/>
</dbReference>
<dbReference type="SMART" id="SM00516">
    <property type="entry name" value="SEC14"/>
    <property type="match status" value="1"/>
</dbReference>
<protein>
    <recommendedName>
        <fullName evidence="1">CRAL-TRIO domain-containing protein</fullName>
    </recommendedName>
</protein>
<evidence type="ECO:0000259" key="1">
    <source>
        <dbReference type="PROSITE" id="PS50191"/>
    </source>
</evidence>
<dbReference type="CDD" id="cd00170">
    <property type="entry name" value="SEC14"/>
    <property type="match status" value="1"/>
</dbReference>
<dbReference type="Pfam" id="PF00650">
    <property type="entry name" value="CRAL_TRIO"/>
    <property type="match status" value="1"/>
</dbReference>
<dbReference type="KEGG" id="btab:109041617"/>
<name>A0A9P0F796_BEMTA</name>
<dbReference type="SUPFAM" id="SSF46938">
    <property type="entry name" value="CRAL/TRIO N-terminal domain"/>
    <property type="match status" value="1"/>
</dbReference>
<dbReference type="OrthoDB" id="6682367at2759"/>
<evidence type="ECO:0000313" key="3">
    <source>
        <dbReference type="Proteomes" id="UP001152759"/>
    </source>
</evidence>
<reference evidence="2" key="1">
    <citation type="submission" date="2021-12" db="EMBL/GenBank/DDBJ databases">
        <authorList>
            <person name="King R."/>
        </authorList>
    </citation>
    <scope>NUCLEOTIDE SEQUENCE</scope>
</reference>
<organism evidence="2 3">
    <name type="scientific">Bemisia tabaci</name>
    <name type="common">Sweetpotato whitefly</name>
    <name type="synonym">Aleurodes tabaci</name>
    <dbReference type="NCBI Taxonomy" id="7038"/>
    <lineage>
        <taxon>Eukaryota</taxon>
        <taxon>Metazoa</taxon>
        <taxon>Ecdysozoa</taxon>
        <taxon>Arthropoda</taxon>
        <taxon>Hexapoda</taxon>
        <taxon>Insecta</taxon>
        <taxon>Pterygota</taxon>
        <taxon>Neoptera</taxon>
        <taxon>Paraneoptera</taxon>
        <taxon>Hemiptera</taxon>
        <taxon>Sternorrhyncha</taxon>
        <taxon>Aleyrodoidea</taxon>
        <taxon>Aleyrodidae</taxon>
        <taxon>Aleyrodinae</taxon>
        <taxon>Bemisia</taxon>
    </lineage>
</organism>
<proteinExistence type="predicted"/>
<keyword evidence="3" id="KW-1185">Reference proteome</keyword>
<gene>
    <name evidence="2" type="ORF">BEMITA_LOCUS11145</name>
</gene>
<sequence length="307" mass="35033">MTAAVLEFSTPEDLKLIYKELKVTDTGLRSDVVAIQDWISKQPHLPKISSDDFVRHVLILCKNSVEKCKNVIDMYYTLRGAAPEYYENRDPLRPEIQQSLRTVLFLPLPKLTPDGYRVSIFKFFNTDPAVLDPLAFCKVCFMSTDIRLREDTCRGDIIVWDLGGGTMSHLTASLPQVKKFIYCASNASPMRQKSVFIINAPSFADTIINLAKSFAKKKVADRTQALSESKDLLKYIPMQVLPQEYGGTYEKTMNELRDEWAKKLESYRDWFMTEGSVKADESKRPGKSNLQQDLFGIEGSFRKINID</sequence>
<evidence type="ECO:0000313" key="2">
    <source>
        <dbReference type="EMBL" id="CAH0392657.1"/>
    </source>
</evidence>
<dbReference type="InterPro" id="IPR036865">
    <property type="entry name" value="CRAL-TRIO_dom_sf"/>
</dbReference>
<dbReference type="PANTHER" id="PTHR10174">
    <property type="entry name" value="ALPHA-TOCOPHEROL TRANSFER PROTEIN-RELATED"/>
    <property type="match status" value="1"/>
</dbReference>
<dbReference type="PROSITE" id="PS50191">
    <property type="entry name" value="CRAL_TRIO"/>
    <property type="match status" value="1"/>
</dbReference>
<dbReference type="InterPro" id="IPR001251">
    <property type="entry name" value="CRAL-TRIO_dom"/>
</dbReference>
<dbReference type="AlphaFoldDB" id="A0A9P0F796"/>
<dbReference type="Proteomes" id="UP001152759">
    <property type="component" value="Chromosome 7"/>
</dbReference>
<accession>A0A9P0F796</accession>
<dbReference type="GO" id="GO:1902936">
    <property type="term" value="F:phosphatidylinositol bisphosphate binding"/>
    <property type="evidence" value="ECO:0007669"/>
    <property type="project" value="TreeGrafter"/>
</dbReference>
<dbReference type="Gene3D" id="3.40.525.10">
    <property type="entry name" value="CRAL-TRIO lipid binding domain"/>
    <property type="match status" value="1"/>
</dbReference>
<dbReference type="SUPFAM" id="SSF52087">
    <property type="entry name" value="CRAL/TRIO domain"/>
    <property type="match status" value="1"/>
</dbReference>
<dbReference type="PANTHER" id="PTHR10174:SF224">
    <property type="entry name" value="RETINOL-BINDING PROTEIN PINTA"/>
    <property type="match status" value="1"/>
</dbReference>
<feature type="domain" description="CRAL-TRIO" evidence="1">
    <location>
        <begin position="93"/>
        <end position="253"/>
    </location>
</feature>
<dbReference type="InterPro" id="IPR036273">
    <property type="entry name" value="CRAL/TRIO_N_dom_sf"/>
</dbReference>